<dbReference type="Gene3D" id="3.40.50.2300">
    <property type="match status" value="2"/>
</dbReference>
<evidence type="ECO:0000259" key="13">
    <source>
        <dbReference type="PROSITE" id="PS50894"/>
    </source>
</evidence>
<protein>
    <recommendedName>
        <fullName evidence="6">Virulence sensor protein BvgS</fullName>
        <ecNumber evidence="2">2.7.13.3</ecNumber>
    </recommendedName>
</protein>
<feature type="domain" description="PAC" evidence="12">
    <location>
        <begin position="600"/>
        <end position="653"/>
    </location>
</feature>
<dbReference type="Pfam" id="PF00072">
    <property type="entry name" value="Response_reg"/>
    <property type="match status" value="2"/>
</dbReference>
<evidence type="ECO:0000256" key="3">
    <source>
        <dbReference type="ARBA" id="ARBA00022553"/>
    </source>
</evidence>
<feature type="modified residue" description="Phosphohistidine" evidence="7">
    <location>
        <position position="1359"/>
    </location>
</feature>
<dbReference type="SUPFAM" id="SSF52172">
    <property type="entry name" value="CheY-like"/>
    <property type="match status" value="2"/>
</dbReference>
<dbReference type="InterPro" id="IPR005467">
    <property type="entry name" value="His_kinase_dom"/>
</dbReference>
<dbReference type="CDD" id="cd16922">
    <property type="entry name" value="HATPase_EvgS-ArcB-TorS-like"/>
    <property type="match status" value="1"/>
</dbReference>
<dbReference type="InterPro" id="IPR035965">
    <property type="entry name" value="PAS-like_dom_sf"/>
</dbReference>
<dbReference type="InterPro" id="IPR000700">
    <property type="entry name" value="PAS-assoc_C"/>
</dbReference>
<feature type="domain" description="PAS" evidence="11">
    <location>
        <begin position="158"/>
        <end position="230"/>
    </location>
</feature>
<dbReference type="Pfam" id="PF01627">
    <property type="entry name" value="Hpt"/>
    <property type="match status" value="1"/>
</dbReference>
<evidence type="ECO:0000256" key="6">
    <source>
        <dbReference type="ARBA" id="ARBA00070152"/>
    </source>
</evidence>
<evidence type="ECO:0000313" key="15">
    <source>
        <dbReference type="Proteomes" id="UP000807785"/>
    </source>
</evidence>
<dbReference type="InterPro" id="IPR036641">
    <property type="entry name" value="HPT_dom_sf"/>
</dbReference>
<dbReference type="FunFam" id="3.30.565.10:FF:000010">
    <property type="entry name" value="Sensor histidine kinase RcsC"/>
    <property type="match status" value="1"/>
</dbReference>
<dbReference type="PROSITE" id="PS50113">
    <property type="entry name" value="PAC"/>
    <property type="match status" value="4"/>
</dbReference>
<evidence type="ECO:0000259" key="12">
    <source>
        <dbReference type="PROSITE" id="PS50113"/>
    </source>
</evidence>
<sequence>MLSPVNLLVVEDSEDDLLLIERQLRGQCPAARCTQVSEPGQIANALESPQWDAVLVDYHLPGVDFLGLLRDLQTRLPDVPIILVSGNIGEHQAVDLLKAGVWDFVLKDRLARLVPAIERGLADAAGRRARQAAELALKESEARLITTREQEHDALADAEARWQFALEGSDLGVWDWNAQTDTVYFSPRSQAMLGYNDNGMSGSREQCWARVHPDDRARTMEALECHIRGECEFYECEHRLRCKDGSYRWVLGRGKVIERAADGSPLRVIGTQKDITDRRVLEDAIRDSEARANLILDSAPEAMLVIDARGIIIRSNEIADRTFCYPPGELVGLPYEELVPEAAHSAHRMHHAAFMAGPRQRAMAEGRNLQARRRDGSQFPAEIGLSPIEIGGERQVIATILDISVRKKAELQLQRFARIVDVSGDMLALVDRELKFIVANPAYAAHAGQTPASLRGRSLREVLGEAMFAEIEPRLLAVLAGVEQHFRIERQFGGGPRYVLDGEYRPFRADGEVCGIVASLRDVTAQVEAERLLERAQSTAKVGNWTYDVTSDVFALSLQSQLMLDRPGRQIPGAEMIALLHPDDRARVRANGMATIKAGMPFDLEFRYRVNGAILHVHTVAEAARDTTGRVVRVVGIMQDVSETREAQLALQVQHEQLEQQVAGRTAELRQQQTYLHALIDNFPFRVWLKDTAGRYLAANRANLNGGTGETLDPLGKTDHDLWPSVVADRYRDEDQAVMRERRPRTVEVGTAGAAGSSWFEIYKAPVVRMDGEVLGTVGYTRDITERKTLEAAREAALLEAQRLARVRSEFLANMSHEIRTPLSAILGLAQVGLREDAGRRSGDAFARIVESGELLLGVINDILDFSKIEAGKLSVESVSFDPCEAIDRAVDFTAAQAEAKGLEFAVEEAADLPASCLGDALRLSQVLVNLLSNAVKFTEAGRVGLSASRDGDWLRFDIVDTGIGMQPDQVGRLFQPFEQADSSTTRRFGGSGLGLAISHRLAELMGGELSVGSRLGAGSRFTLRLPLIGATEPHPREAMNMSLIGLDQGSAARLVTALAQREVSAKIETAAAALARPADLILIGCQVVDESVSAAAELAIEQGRRVAVACHHQDTCATAERLREHAAHIDYPLRARHLIAAVHTPRKVERVSASASMRLRGVRVLAAEDNPLNRLVLDEILRLEGAKLTLAEDGERAIGLLQSGGAQAFDIVLTDIQMPGIDGYETARRILAFAPALPVIGLTAHAMREERDRCMAAGMVEHLAKPIDFEALVAAVLRHVPPRRAATPLAARAADYAEGGLPASAAIDWAGLEARFPGRVAFIDRLAETLLRTQSETPARLRAAAAREDRAAIIFIAHTLKGMAGNLMAPRLVERARETEAAGRAESPGLGRLAISLADAMADVIEEAKARMALRHPQSGVAPGR</sequence>
<dbReference type="SMART" id="SM00086">
    <property type="entry name" value="PAC"/>
    <property type="match status" value="5"/>
</dbReference>
<dbReference type="InterPro" id="IPR036890">
    <property type="entry name" value="HATPase_C_sf"/>
</dbReference>
<dbReference type="SUPFAM" id="SSF47226">
    <property type="entry name" value="Histidine-containing phosphotransfer domain, HPT domain"/>
    <property type="match status" value="1"/>
</dbReference>
<evidence type="ECO:0000256" key="7">
    <source>
        <dbReference type="PROSITE-ProRule" id="PRU00110"/>
    </source>
</evidence>
<dbReference type="InterPro" id="IPR013655">
    <property type="entry name" value="PAS_fold_3"/>
</dbReference>
<dbReference type="NCBIfam" id="TIGR00229">
    <property type="entry name" value="sensory_box"/>
    <property type="match status" value="5"/>
</dbReference>
<evidence type="ECO:0000259" key="10">
    <source>
        <dbReference type="PROSITE" id="PS50110"/>
    </source>
</evidence>
<dbReference type="CDD" id="cd00130">
    <property type="entry name" value="PAS"/>
    <property type="match status" value="4"/>
</dbReference>
<comment type="function">
    <text evidence="5">Member of the two-component regulatory system BvgS/BvgA. Phosphorylates BvgA via a four-step phosphorelay in response to environmental signals.</text>
</comment>
<dbReference type="Pfam" id="PF08447">
    <property type="entry name" value="PAS_3"/>
    <property type="match status" value="2"/>
</dbReference>
<accession>A0A9D7HJE3</accession>
<dbReference type="InterPro" id="IPR008207">
    <property type="entry name" value="Sig_transdc_His_kin_Hpt_dom"/>
</dbReference>
<dbReference type="PRINTS" id="PR00344">
    <property type="entry name" value="BCTRLSENSOR"/>
</dbReference>
<dbReference type="InterPro" id="IPR013767">
    <property type="entry name" value="PAS_fold"/>
</dbReference>
<dbReference type="InterPro" id="IPR004358">
    <property type="entry name" value="Sig_transdc_His_kin-like_C"/>
</dbReference>
<dbReference type="InterPro" id="IPR013656">
    <property type="entry name" value="PAS_4"/>
</dbReference>
<dbReference type="Gene3D" id="3.30.450.20">
    <property type="entry name" value="PAS domain"/>
    <property type="match status" value="5"/>
</dbReference>
<dbReference type="GO" id="GO:0005886">
    <property type="term" value="C:plasma membrane"/>
    <property type="evidence" value="ECO:0007669"/>
    <property type="project" value="UniProtKB-SubCell"/>
</dbReference>
<dbReference type="GO" id="GO:0005524">
    <property type="term" value="F:ATP binding"/>
    <property type="evidence" value="ECO:0007669"/>
    <property type="project" value="UniProtKB-KW"/>
</dbReference>
<evidence type="ECO:0000259" key="9">
    <source>
        <dbReference type="PROSITE" id="PS50109"/>
    </source>
</evidence>
<evidence type="ECO:0000256" key="5">
    <source>
        <dbReference type="ARBA" id="ARBA00058004"/>
    </source>
</evidence>
<feature type="domain" description="PAC" evidence="12">
    <location>
        <begin position="365"/>
        <end position="415"/>
    </location>
</feature>
<keyword evidence="3 8" id="KW-0597">Phosphoprotein</keyword>
<dbReference type="InterPro" id="IPR036097">
    <property type="entry name" value="HisK_dim/P_sf"/>
</dbReference>
<dbReference type="GO" id="GO:0006355">
    <property type="term" value="P:regulation of DNA-templated transcription"/>
    <property type="evidence" value="ECO:0007669"/>
    <property type="project" value="InterPro"/>
</dbReference>
<evidence type="ECO:0000256" key="8">
    <source>
        <dbReference type="PROSITE-ProRule" id="PRU00169"/>
    </source>
</evidence>
<dbReference type="EC" id="2.7.13.3" evidence="2"/>
<dbReference type="InterPro" id="IPR003661">
    <property type="entry name" value="HisK_dim/P_dom"/>
</dbReference>
<gene>
    <name evidence="14" type="ORF">IPH26_02440</name>
</gene>
<dbReference type="InterPro" id="IPR001789">
    <property type="entry name" value="Sig_transdc_resp-reg_receiver"/>
</dbReference>
<dbReference type="Pfam" id="PF02518">
    <property type="entry name" value="HATPase_c"/>
    <property type="match status" value="1"/>
</dbReference>
<name>A0A9D7HJE3_9PROT</name>
<feature type="domain" description="HPt" evidence="13">
    <location>
        <begin position="1320"/>
        <end position="1416"/>
    </location>
</feature>
<evidence type="ECO:0000256" key="1">
    <source>
        <dbReference type="ARBA" id="ARBA00000085"/>
    </source>
</evidence>
<dbReference type="CDD" id="cd17546">
    <property type="entry name" value="REC_hyHK_CKI1_RcsC-like"/>
    <property type="match status" value="1"/>
</dbReference>
<keyword evidence="4" id="KW-0902">Two-component regulatory system</keyword>
<evidence type="ECO:0000256" key="2">
    <source>
        <dbReference type="ARBA" id="ARBA00012438"/>
    </source>
</evidence>
<dbReference type="SMART" id="SM00387">
    <property type="entry name" value="HATPase_c"/>
    <property type="match status" value="1"/>
</dbReference>
<comment type="catalytic activity">
    <reaction evidence="1">
        <text>ATP + protein L-histidine = ADP + protein N-phospho-L-histidine.</text>
        <dbReference type="EC" id="2.7.13.3"/>
    </reaction>
</comment>
<dbReference type="Gene3D" id="1.20.120.160">
    <property type="entry name" value="HPT domain"/>
    <property type="match status" value="1"/>
</dbReference>
<proteinExistence type="predicted"/>
<dbReference type="PROSITE" id="PS50109">
    <property type="entry name" value="HIS_KIN"/>
    <property type="match status" value="1"/>
</dbReference>
<dbReference type="Pfam" id="PF00989">
    <property type="entry name" value="PAS"/>
    <property type="match status" value="1"/>
</dbReference>
<dbReference type="InterPro" id="IPR001610">
    <property type="entry name" value="PAC"/>
</dbReference>
<evidence type="ECO:0000259" key="11">
    <source>
        <dbReference type="PROSITE" id="PS50112"/>
    </source>
</evidence>
<dbReference type="SMART" id="SM00448">
    <property type="entry name" value="REC"/>
    <property type="match status" value="2"/>
</dbReference>
<feature type="modified residue" description="4-aspartylphosphate" evidence="8">
    <location>
        <position position="57"/>
    </location>
</feature>
<evidence type="ECO:0000256" key="4">
    <source>
        <dbReference type="ARBA" id="ARBA00023012"/>
    </source>
</evidence>
<dbReference type="Gene3D" id="3.30.565.10">
    <property type="entry name" value="Histidine kinase-like ATPase, C-terminal domain"/>
    <property type="match status" value="1"/>
</dbReference>
<dbReference type="GO" id="GO:0000155">
    <property type="term" value="F:phosphorelay sensor kinase activity"/>
    <property type="evidence" value="ECO:0007669"/>
    <property type="project" value="InterPro"/>
</dbReference>
<evidence type="ECO:0000313" key="14">
    <source>
        <dbReference type="EMBL" id="MBK6971857.1"/>
    </source>
</evidence>
<organism evidence="14 15">
    <name type="scientific">Candidatus Methylophosphatis roskildensis</name>
    <dbReference type="NCBI Taxonomy" id="2899263"/>
    <lineage>
        <taxon>Bacteria</taxon>
        <taxon>Pseudomonadati</taxon>
        <taxon>Pseudomonadota</taxon>
        <taxon>Betaproteobacteria</taxon>
        <taxon>Nitrosomonadales</taxon>
        <taxon>Sterolibacteriaceae</taxon>
        <taxon>Candidatus Methylophosphatis</taxon>
    </lineage>
</organism>
<reference evidence="14" key="1">
    <citation type="submission" date="2020-10" db="EMBL/GenBank/DDBJ databases">
        <title>Connecting structure to function with the recovery of over 1000 high-quality activated sludge metagenome-assembled genomes encoding full-length rRNA genes using long-read sequencing.</title>
        <authorList>
            <person name="Singleton C.M."/>
            <person name="Petriglieri F."/>
            <person name="Kristensen J.M."/>
            <person name="Kirkegaard R.H."/>
            <person name="Michaelsen T.Y."/>
            <person name="Andersen M.H."/>
            <person name="Karst S.M."/>
            <person name="Dueholm M.S."/>
            <person name="Nielsen P.H."/>
            <person name="Albertsen M."/>
        </authorList>
    </citation>
    <scope>NUCLEOTIDE SEQUENCE</scope>
    <source>
        <strain evidence="14">Bjer_18-Q3-R1-45_BAT3C.347</strain>
    </source>
</reference>
<dbReference type="SUPFAM" id="SSF55785">
    <property type="entry name" value="PYP-like sensor domain (PAS domain)"/>
    <property type="match status" value="5"/>
</dbReference>
<dbReference type="SUPFAM" id="SSF55874">
    <property type="entry name" value="ATPase domain of HSP90 chaperone/DNA topoisomerase II/histidine kinase"/>
    <property type="match status" value="1"/>
</dbReference>
<feature type="domain" description="PAC" evidence="12">
    <location>
        <begin position="234"/>
        <end position="287"/>
    </location>
</feature>
<feature type="domain" description="PAC" evidence="12">
    <location>
        <begin position="745"/>
        <end position="796"/>
    </location>
</feature>
<feature type="domain" description="Histidine kinase" evidence="9">
    <location>
        <begin position="814"/>
        <end position="1030"/>
    </location>
</feature>
<dbReference type="CDD" id="cd00082">
    <property type="entry name" value="HisKA"/>
    <property type="match status" value="1"/>
</dbReference>
<dbReference type="Gene3D" id="1.10.287.130">
    <property type="match status" value="1"/>
</dbReference>
<dbReference type="SMART" id="SM00091">
    <property type="entry name" value="PAS"/>
    <property type="match status" value="4"/>
</dbReference>
<dbReference type="CDD" id="cd00156">
    <property type="entry name" value="REC"/>
    <property type="match status" value="1"/>
</dbReference>
<dbReference type="Pfam" id="PF08448">
    <property type="entry name" value="PAS_4"/>
    <property type="match status" value="2"/>
</dbReference>
<feature type="domain" description="Response regulatory" evidence="10">
    <location>
        <begin position="1164"/>
        <end position="1281"/>
    </location>
</feature>
<comment type="caution">
    <text evidence="14">The sequence shown here is derived from an EMBL/GenBank/DDBJ whole genome shotgun (WGS) entry which is preliminary data.</text>
</comment>
<dbReference type="PROSITE" id="PS50894">
    <property type="entry name" value="HPT"/>
    <property type="match status" value="1"/>
</dbReference>
<dbReference type="Proteomes" id="UP000807785">
    <property type="component" value="Unassembled WGS sequence"/>
</dbReference>
<feature type="domain" description="Response regulatory" evidence="10">
    <location>
        <begin position="6"/>
        <end position="122"/>
    </location>
</feature>
<feature type="modified residue" description="4-aspartylphosphate" evidence="8">
    <location>
        <position position="1216"/>
    </location>
</feature>
<dbReference type="SMART" id="SM00388">
    <property type="entry name" value="HisKA"/>
    <property type="match status" value="1"/>
</dbReference>
<dbReference type="PANTHER" id="PTHR45339">
    <property type="entry name" value="HYBRID SIGNAL TRANSDUCTION HISTIDINE KINASE J"/>
    <property type="match status" value="1"/>
</dbReference>
<dbReference type="Pfam" id="PF00512">
    <property type="entry name" value="HisKA"/>
    <property type="match status" value="1"/>
</dbReference>
<dbReference type="EMBL" id="JADJEV010000001">
    <property type="protein sequence ID" value="MBK6971857.1"/>
    <property type="molecule type" value="Genomic_DNA"/>
</dbReference>
<dbReference type="SUPFAM" id="SSF47384">
    <property type="entry name" value="Homodimeric domain of signal transducing histidine kinase"/>
    <property type="match status" value="1"/>
</dbReference>
<dbReference type="PROSITE" id="PS50112">
    <property type="entry name" value="PAS"/>
    <property type="match status" value="2"/>
</dbReference>
<feature type="domain" description="PAS" evidence="11">
    <location>
        <begin position="288"/>
        <end position="357"/>
    </location>
</feature>
<dbReference type="InterPro" id="IPR000014">
    <property type="entry name" value="PAS"/>
</dbReference>
<dbReference type="PROSITE" id="PS50110">
    <property type="entry name" value="RESPONSE_REGULATORY"/>
    <property type="match status" value="2"/>
</dbReference>
<dbReference type="InterPro" id="IPR011006">
    <property type="entry name" value="CheY-like_superfamily"/>
</dbReference>
<dbReference type="InterPro" id="IPR003594">
    <property type="entry name" value="HATPase_dom"/>
</dbReference>
<dbReference type="PANTHER" id="PTHR45339:SF3">
    <property type="entry name" value="HISTIDINE KINASE"/>
    <property type="match status" value="1"/>
</dbReference>